<name>A0AC58G3L0_DANRE</name>
<dbReference type="Proteomes" id="UP000000437">
    <property type="component" value="Chromosome 1"/>
</dbReference>
<proteinExistence type="predicted"/>
<keyword evidence="1" id="KW-1185">Reference proteome</keyword>
<sequence>MKILLIFILTLQLISGQISSLSATGYSGGSLMLDSGKLWVSDSAKYLAKLPDWRTIINDTKHERWINEGRFTLFKNNDGNLMIFIRDLNTDDAGRYAVDVEQGKRLYMILNVEEDSCCNMSKRVTVNSGETAVFSCEYSHNQINHAKVILKPERDSIEMIYSTLNKQDRFSISDDRQRNSFSVSITAVTAGDGGVYLCGVWVNKHSYSYYITNTVHLQIMAKVGVSTVIGSSGAALMIKCEHPQHKNKTRYICKESSAGFSEEWMKNGDVSVDEDSRAGVLMVFFRELKAADAGTYRCGVKDSEYTERFTQLQLKVRHDAENPKVMTESVHLGGEVKISCQIPEEQKVLFCKEEYNQSCQKTRASEDPQLTRAGSVGGEERVFTVSISNVSVRDAGVYWCGAETRDTHLTFISLTTKIQLSVITKVGVSTVIGYSGAAVMIKCEHPQHKNKTKYICKESSAGCSGEWMKNGDVSVDEDSRAGVLMVFFRELKAADAGTYRCGVKDSEYTERFTQLQLKVRHDAIFINKTTRLGGDVNISCQTPEEHIAYFCKEDDNDCYNRIRQNFSSAEVPQINPAEFVSISNVSVRDAGVYWCGAETRDTHLTFISLTTKIQLSVIMSPVVRREGESAQIFCPYDSIYQSKSKSLCKGKCSTRDTRPLDETVREEKERLTLHEDVTASVFTGTITGLTAEDAGKYWCAVTLDRELNYLYTHLMVIIKQELSLTKYEGDDVSIQCRHHDGDQKSFCRAHEASACVKDGDSLETIRDARFSISDEASAGVFTVNITDLRADDSGVYWCGAHLITKVNLEVKKSVLARTLISCVSVTLLLTGASVLLFYTSGFIKKRDRHSSSVTETSRGEASQAGCEYENITYVKQHLASGTEETVLYSTVNRPTDSSDAHEMLYSTVQLPKNSSDEILYSSVRFQKHKESDSEAEVFLNDELYCDYTTVRQQS</sequence>
<gene>
    <name evidence="2" type="primary">LOC141375328</name>
</gene>
<dbReference type="RefSeq" id="XP_073764327.1">
    <property type="nucleotide sequence ID" value="XM_073908226.1"/>
</dbReference>
<protein>
    <submittedName>
        <fullName evidence="2">Uncharacterized protein isoform X2</fullName>
    </submittedName>
</protein>
<accession>A0AC58G3L0</accession>
<evidence type="ECO:0000313" key="2">
    <source>
        <dbReference type="RefSeq" id="XP_073764327.1"/>
    </source>
</evidence>
<reference evidence="2" key="1">
    <citation type="submission" date="2025-08" db="UniProtKB">
        <authorList>
            <consortium name="RefSeq"/>
        </authorList>
    </citation>
    <scope>IDENTIFICATION</scope>
    <source>
        <strain evidence="2">Tuebingen</strain>
        <tissue evidence="2">Fibroblasts and whole tissue</tissue>
    </source>
</reference>
<evidence type="ECO:0000313" key="1">
    <source>
        <dbReference type="Proteomes" id="UP000000437"/>
    </source>
</evidence>
<organism evidence="1 2">
    <name type="scientific">Danio rerio</name>
    <name type="common">Zebrafish</name>
    <name type="synonym">Brachydanio rerio</name>
    <dbReference type="NCBI Taxonomy" id="7955"/>
    <lineage>
        <taxon>Eukaryota</taxon>
        <taxon>Metazoa</taxon>
        <taxon>Chordata</taxon>
        <taxon>Craniata</taxon>
        <taxon>Vertebrata</taxon>
        <taxon>Euteleostomi</taxon>
        <taxon>Actinopterygii</taxon>
        <taxon>Neopterygii</taxon>
        <taxon>Teleostei</taxon>
        <taxon>Ostariophysi</taxon>
        <taxon>Cypriniformes</taxon>
        <taxon>Danionidae</taxon>
        <taxon>Danioninae</taxon>
        <taxon>Danio</taxon>
    </lineage>
</organism>